<evidence type="ECO:0000259" key="7">
    <source>
        <dbReference type="Pfam" id="PF12823"/>
    </source>
</evidence>
<comment type="subcellular location">
    <subcellularLocation>
        <location evidence="1">Cell membrane</location>
        <topology evidence="1">Multi-pass membrane protein</topology>
    </subcellularLocation>
</comment>
<evidence type="ECO:0000256" key="4">
    <source>
        <dbReference type="ARBA" id="ARBA00022989"/>
    </source>
</evidence>
<protein>
    <submittedName>
        <fullName evidence="8">DUF3817 domain-containing protein</fullName>
    </submittedName>
</protein>
<keyword evidence="4 6" id="KW-1133">Transmembrane helix</keyword>
<keyword evidence="2" id="KW-1003">Cell membrane</keyword>
<evidence type="ECO:0000256" key="3">
    <source>
        <dbReference type="ARBA" id="ARBA00022692"/>
    </source>
</evidence>
<dbReference type="InterPro" id="IPR023845">
    <property type="entry name" value="DUF3817_TM"/>
</dbReference>
<dbReference type="PANTHER" id="PTHR40077">
    <property type="entry name" value="MEMBRANE PROTEIN-RELATED"/>
    <property type="match status" value="1"/>
</dbReference>
<dbReference type="GO" id="GO:0005886">
    <property type="term" value="C:plasma membrane"/>
    <property type="evidence" value="ECO:0007669"/>
    <property type="project" value="UniProtKB-SubCell"/>
</dbReference>
<evidence type="ECO:0000313" key="9">
    <source>
        <dbReference type="Proteomes" id="UP000295280"/>
    </source>
</evidence>
<reference evidence="8 9" key="1">
    <citation type="submission" date="2019-01" db="EMBL/GenBank/DDBJ databases">
        <title>Draft genome sequences of the type strains of six Macrococcus species.</title>
        <authorList>
            <person name="Mazhar S."/>
            <person name="Altermann E."/>
            <person name="Hill C."/>
            <person name="Mcauliffe O."/>
        </authorList>
    </citation>
    <scope>NUCLEOTIDE SEQUENCE [LARGE SCALE GENOMIC DNA]</scope>
    <source>
        <strain evidence="8 9">ATCC 51828</strain>
    </source>
</reference>
<keyword evidence="9" id="KW-1185">Reference proteome</keyword>
<evidence type="ECO:0000256" key="5">
    <source>
        <dbReference type="ARBA" id="ARBA00023136"/>
    </source>
</evidence>
<dbReference type="RefSeq" id="WP_133416497.1">
    <property type="nucleotide sequence ID" value="NZ_SCWD01000001.1"/>
</dbReference>
<sequence>MQTTTLNSLFRFFGYLEGGSLVILFFIAMPMKYLAGQPEVVTVFGAIHGALFTLYILLLIWVTIRMKWKWKWLAAAFIVAFIPFGTFIFDHYYKRSLYYRS</sequence>
<keyword evidence="3 6" id="KW-0812">Transmembrane</keyword>
<feature type="domain" description="DUF3817" evidence="7">
    <location>
        <begin position="9"/>
        <end position="95"/>
    </location>
</feature>
<evidence type="ECO:0000313" key="8">
    <source>
        <dbReference type="EMBL" id="TDM03634.1"/>
    </source>
</evidence>
<dbReference type="OrthoDB" id="1121311at2"/>
<comment type="caution">
    <text evidence="8">The sequence shown here is derived from an EMBL/GenBank/DDBJ whole genome shotgun (WGS) entry which is preliminary data.</text>
</comment>
<evidence type="ECO:0000256" key="1">
    <source>
        <dbReference type="ARBA" id="ARBA00004651"/>
    </source>
</evidence>
<feature type="transmembrane region" description="Helical" evidence="6">
    <location>
        <begin position="70"/>
        <end position="93"/>
    </location>
</feature>
<evidence type="ECO:0000256" key="6">
    <source>
        <dbReference type="SAM" id="Phobius"/>
    </source>
</evidence>
<dbReference type="AlphaFoldDB" id="A0A9Q8FR33"/>
<keyword evidence="5 6" id="KW-0472">Membrane</keyword>
<dbReference type="PANTHER" id="PTHR40077:SF1">
    <property type="entry name" value="MEMBRANE PROTEIN"/>
    <property type="match status" value="1"/>
</dbReference>
<name>A0A9Q8FR33_9STAP</name>
<feature type="transmembrane region" description="Helical" evidence="6">
    <location>
        <begin position="41"/>
        <end position="64"/>
    </location>
</feature>
<gene>
    <name evidence="8" type="ORF">ERX40_00245</name>
</gene>
<dbReference type="Proteomes" id="UP000295280">
    <property type="component" value="Unassembled WGS sequence"/>
</dbReference>
<feature type="transmembrane region" description="Helical" evidence="6">
    <location>
        <begin position="12"/>
        <end position="29"/>
    </location>
</feature>
<dbReference type="Pfam" id="PF12823">
    <property type="entry name" value="DUF3817"/>
    <property type="match status" value="1"/>
</dbReference>
<accession>A0A9Q8FR33</accession>
<dbReference type="NCBIfam" id="TIGR03954">
    <property type="entry name" value="integ_memb_HG"/>
    <property type="match status" value="1"/>
</dbReference>
<evidence type="ECO:0000256" key="2">
    <source>
        <dbReference type="ARBA" id="ARBA00022475"/>
    </source>
</evidence>
<dbReference type="EMBL" id="SCWD01000001">
    <property type="protein sequence ID" value="TDM03634.1"/>
    <property type="molecule type" value="Genomic_DNA"/>
</dbReference>
<proteinExistence type="predicted"/>
<organism evidence="8 9">
    <name type="scientific">Macrococcus carouselicus</name>
    <dbReference type="NCBI Taxonomy" id="69969"/>
    <lineage>
        <taxon>Bacteria</taxon>
        <taxon>Bacillati</taxon>
        <taxon>Bacillota</taxon>
        <taxon>Bacilli</taxon>
        <taxon>Bacillales</taxon>
        <taxon>Staphylococcaceae</taxon>
        <taxon>Macrococcus</taxon>
    </lineage>
</organism>